<reference evidence="2" key="1">
    <citation type="submission" date="2013-07" db="EMBL/GenBank/DDBJ databases">
        <title>The Genome Sequence of Cryptococcus pinus CBS10737.</title>
        <authorList>
            <consortium name="The Broad Institute Genome Sequencing Platform"/>
            <person name="Cuomo C."/>
            <person name="Litvintseva A."/>
            <person name="Chen Y."/>
            <person name="Heitman J."/>
            <person name="Sun S."/>
            <person name="Springer D."/>
            <person name="Dromer F."/>
            <person name="Young S.K."/>
            <person name="Zeng Q."/>
            <person name="Gargeya S."/>
            <person name="Fitzgerald M."/>
            <person name="Abouelleil A."/>
            <person name="Alvarado L."/>
            <person name="Berlin A.M."/>
            <person name="Chapman S.B."/>
            <person name="Dewar J."/>
            <person name="Goldberg J."/>
            <person name="Griggs A."/>
            <person name="Gujja S."/>
            <person name="Hansen M."/>
            <person name="Howarth C."/>
            <person name="Imamovic A."/>
            <person name="Larimer J."/>
            <person name="McCowan C."/>
            <person name="Murphy C."/>
            <person name="Pearson M."/>
            <person name="Priest M."/>
            <person name="Roberts A."/>
            <person name="Saif S."/>
            <person name="Shea T."/>
            <person name="Sykes S."/>
            <person name="Wortman J."/>
            <person name="Nusbaum C."/>
            <person name="Birren B."/>
        </authorList>
    </citation>
    <scope>NUCLEOTIDE SEQUENCE [LARGE SCALE GENOMIC DNA]</scope>
    <source>
        <strain evidence="2">CBS 10737</strain>
    </source>
</reference>
<protein>
    <submittedName>
        <fullName evidence="2">Uncharacterized protein</fullName>
    </submittedName>
</protein>
<dbReference type="EMBL" id="CP144522">
    <property type="protein sequence ID" value="WWC69663.1"/>
    <property type="molecule type" value="Genomic_DNA"/>
</dbReference>
<keyword evidence="4" id="KW-1185">Reference proteome</keyword>
<dbReference type="AlphaFoldDB" id="A0A1B9I9A1"/>
<feature type="region of interest" description="Disordered" evidence="1">
    <location>
        <begin position="113"/>
        <end position="136"/>
    </location>
</feature>
<organism evidence="2">
    <name type="scientific">Kwoniella pini CBS 10737</name>
    <dbReference type="NCBI Taxonomy" id="1296096"/>
    <lineage>
        <taxon>Eukaryota</taxon>
        <taxon>Fungi</taxon>
        <taxon>Dikarya</taxon>
        <taxon>Basidiomycota</taxon>
        <taxon>Agaricomycotina</taxon>
        <taxon>Tremellomycetes</taxon>
        <taxon>Tremellales</taxon>
        <taxon>Cryptococcaceae</taxon>
        <taxon>Kwoniella</taxon>
    </lineage>
</organism>
<dbReference type="EMBL" id="KI894008">
    <property type="protein sequence ID" value="OCF52106.1"/>
    <property type="molecule type" value="Genomic_DNA"/>
</dbReference>
<evidence type="ECO:0000256" key="1">
    <source>
        <dbReference type="SAM" id="MobiDB-lite"/>
    </source>
</evidence>
<reference evidence="2" key="3">
    <citation type="submission" date="2016-07" db="EMBL/GenBank/DDBJ databases">
        <title>Evolution of pathogenesis and genome organization in the Tremellales.</title>
        <authorList>
            <person name="Cuomo C."/>
            <person name="Litvintseva A."/>
            <person name="Heitman J."/>
            <person name="Chen Y."/>
            <person name="Sun S."/>
            <person name="Springer D."/>
            <person name="Dromer F."/>
            <person name="Young S."/>
            <person name="Zeng Q."/>
            <person name="Chapman S."/>
            <person name="Gujja S."/>
            <person name="Saif S."/>
            <person name="Birren B."/>
        </authorList>
    </citation>
    <scope>NUCLEOTIDE SEQUENCE</scope>
    <source>
        <strain evidence="2">CBS 10737</strain>
    </source>
</reference>
<dbReference type="GeneID" id="30169760"/>
<evidence type="ECO:0000313" key="2">
    <source>
        <dbReference type="EMBL" id="OCF52106.1"/>
    </source>
</evidence>
<feature type="compositionally biased region" description="Polar residues" evidence="1">
    <location>
        <begin position="1"/>
        <end position="25"/>
    </location>
</feature>
<dbReference type="Proteomes" id="UP000094020">
    <property type="component" value="Chromosome 4"/>
</dbReference>
<gene>
    <name evidence="2" type="ORF">I206_01391</name>
    <name evidence="3" type="ORF">I206_103606</name>
</gene>
<feature type="compositionally biased region" description="Polar residues" evidence="1">
    <location>
        <begin position="114"/>
        <end position="127"/>
    </location>
</feature>
<dbReference type="KEGG" id="kpin:30169760"/>
<accession>A0A1B9I9A1</accession>
<proteinExistence type="predicted"/>
<dbReference type="RefSeq" id="XP_019013325.1">
    <property type="nucleotide sequence ID" value="XM_019153164.1"/>
</dbReference>
<sequence>MSTTSEPPTTNASDADTSGPDTSGESLFLVYNDPTRASSRKYYALPLPANICKVDEKSEKAYVNMEVQVSGKGDVTTTSSWTKSDATIYEERMLLSIKDIERFSEGHPLRRMVFSSNDSGTQGSTVGADTHEGELA</sequence>
<evidence type="ECO:0000313" key="3">
    <source>
        <dbReference type="EMBL" id="WWC69663.1"/>
    </source>
</evidence>
<feature type="region of interest" description="Disordered" evidence="1">
    <location>
        <begin position="1"/>
        <end position="26"/>
    </location>
</feature>
<evidence type="ECO:0000313" key="4">
    <source>
        <dbReference type="Proteomes" id="UP000094020"/>
    </source>
</evidence>
<reference evidence="3" key="4">
    <citation type="submission" date="2024-02" db="EMBL/GenBank/DDBJ databases">
        <title>Comparative genomics of Cryptococcus and Kwoniella reveals pathogenesis evolution and contrasting modes of karyotype evolution via chromosome fusion or intercentromeric recombination.</title>
        <authorList>
            <person name="Coelho M.A."/>
            <person name="David-Palma M."/>
            <person name="Shea T."/>
            <person name="Bowers K."/>
            <person name="McGinley-Smith S."/>
            <person name="Mohammad A.W."/>
            <person name="Gnirke A."/>
            <person name="Yurkov A.M."/>
            <person name="Nowrousian M."/>
            <person name="Sun S."/>
            <person name="Cuomo C.A."/>
            <person name="Heitman J."/>
        </authorList>
    </citation>
    <scope>NUCLEOTIDE SEQUENCE</scope>
    <source>
        <strain evidence="3">CBS 10737</strain>
    </source>
</reference>
<name>A0A1B9I9A1_9TREE</name>
<reference evidence="3" key="2">
    <citation type="submission" date="2013-07" db="EMBL/GenBank/DDBJ databases">
        <authorList>
            <consortium name="The Broad Institute Genome Sequencing Platform"/>
            <person name="Cuomo C."/>
            <person name="Litvintseva A."/>
            <person name="Chen Y."/>
            <person name="Heitman J."/>
            <person name="Sun S."/>
            <person name="Springer D."/>
            <person name="Dromer F."/>
            <person name="Young S.K."/>
            <person name="Zeng Q."/>
            <person name="Gargeya S."/>
            <person name="Fitzgerald M."/>
            <person name="Abouelleil A."/>
            <person name="Alvarado L."/>
            <person name="Berlin A.M."/>
            <person name="Chapman S.B."/>
            <person name="Dewar J."/>
            <person name="Goldberg J."/>
            <person name="Griggs A."/>
            <person name="Gujja S."/>
            <person name="Hansen M."/>
            <person name="Howarth C."/>
            <person name="Imamovic A."/>
            <person name="Larimer J."/>
            <person name="McCowan C."/>
            <person name="Murphy C."/>
            <person name="Pearson M."/>
            <person name="Priest M."/>
            <person name="Roberts A."/>
            <person name="Saif S."/>
            <person name="Shea T."/>
            <person name="Sykes S."/>
            <person name="Wortman J."/>
            <person name="Nusbaum C."/>
            <person name="Birren B."/>
        </authorList>
    </citation>
    <scope>NUCLEOTIDE SEQUENCE</scope>
    <source>
        <strain evidence="3">CBS 10737</strain>
    </source>
</reference>